<name>A0A1H9T7A6_9BACI</name>
<sequence length="474" mass="56631">MTKIDRKMIMKTDNLRKLPAISLRLIPYLASKTDLDGRINFSICEIENTGIMSKKVVKEALQYLEKENWIYLADDYSYYSKFNINSQKSRKDYHYINLYNFFTDKKFFSLYKRQLIFLYYILGVKMPGTEHSIAIEHLYNNRTNRENVKLPFFISFEDMLTNLIKLIEAGFFEVRLGKSKLFLNKGTEKIKEKIRIYAGKTKDNKKQRMSLKKENNKIIHIRISRNLVSKDQIVDIYDSSRLSTLLDLKSIAMEYGCSIDVYEEDIFKKIHATKEALYKEFGITGIQLYREAMVDFFEKQTHSFENLMRNGECSNVLKNYYVIPLIEKELKGIVNEVKNECAENKIGLPYVEFDSDYAIKILQKSKSYLSYFIDYAYDDRKIVLDYDMKKNEYRLYDDISKLSREWYLFRNKVDEIYKYEKRAYDNNSDQVLYLAKQGLLTNKSRQMQDISINKQKKVYQKPEDNILFYNWLKE</sequence>
<protein>
    <submittedName>
        <fullName evidence="1">Uncharacterized protein</fullName>
    </submittedName>
</protein>
<evidence type="ECO:0000313" key="2">
    <source>
        <dbReference type="Proteomes" id="UP000199687"/>
    </source>
</evidence>
<proteinExistence type="predicted"/>
<dbReference type="OrthoDB" id="2963101at2"/>
<keyword evidence="2" id="KW-1185">Reference proteome</keyword>
<evidence type="ECO:0000313" key="1">
    <source>
        <dbReference type="EMBL" id="SER92844.1"/>
    </source>
</evidence>
<organism evidence="1 2">
    <name type="scientific">Gracilibacillus ureilyticus</name>
    <dbReference type="NCBI Taxonomy" id="531814"/>
    <lineage>
        <taxon>Bacteria</taxon>
        <taxon>Bacillati</taxon>
        <taxon>Bacillota</taxon>
        <taxon>Bacilli</taxon>
        <taxon>Bacillales</taxon>
        <taxon>Bacillaceae</taxon>
        <taxon>Gracilibacillus</taxon>
    </lineage>
</organism>
<gene>
    <name evidence="1" type="ORF">SAMN04487944_1139</name>
</gene>
<dbReference type="Proteomes" id="UP000199687">
    <property type="component" value="Unassembled WGS sequence"/>
</dbReference>
<accession>A0A1H9T7A6</accession>
<dbReference type="EMBL" id="FOGL01000013">
    <property type="protein sequence ID" value="SER92844.1"/>
    <property type="molecule type" value="Genomic_DNA"/>
</dbReference>
<dbReference type="AlphaFoldDB" id="A0A1H9T7A6"/>
<reference evidence="1 2" key="1">
    <citation type="submission" date="2016-10" db="EMBL/GenBank/DDBJ databases">
        <authorList>
            <person name="de Groot N.N."/>
        </authorList>
    </citation>
    <scope>NUCLEOTIDE SEQUENCE [LARGE SCALE GENOMIC DNA]</scope>
    <source>
        <strain evidence="1 2">CGMCC 1.7727</strain>
    </source>
</reference>
<dbReference type="RefSeq" id="WP_089741655.1">
    <property type="nucleotide sequence ID" value="NZ_FOGL01000013.1"/>
</dbReference>